<evidence type="ECO:0000256" key="1">
    <source>
        <dbReference type="ARBA" id="ARBA00004141"/>
    </source>
</evidence>
<feature type="compositionally biased region" description="Basic and acidic residues" evidence="9">
    <location>
        <begin position="313"/>
        <end position="326"/>
    </location>
</feature>
<keyword evidence="4 10" id="KW-0812">Transmembrane</keyword>
<feature type="region of interest" description="Disordered" evidence="9">
    <location>
        <begin position="302"/>
        <end position="329"/>
    </location>
</feature>
<comment type="subcellular location">
    <subcellularLocation>
        <location evidence="1">Membrane</location>
        <topology evidence="1">Multi-pass membrane protein</topology>
    </subcellularLocation>
</comment>
<dbReference type="InterPro" id="IPR020966">
    <property type="entry name" value="ALMT"/>
</dbReference>
<name>A0ABR2DYM6_9ROSI</name>
<keyword evidence="12" id="KW-1185">Reference proteome</keyword>
<evidence type="ECO:0000256" key="9">
    <source>
        <dbReference type="SAM" id="MobiDB-lite"/>
    </source>
</evidence>
<feature type="compositionally biased region" description="Basic residues" evidence="9">
    <location>
        <begin position="302"/>
        <end position="312"/>
    </location>
</feature>
<evidence type="ECO:0000256" key="10">
    <source>
        <dbReference type="SAM" id="Phobius"/>
    </source>
</evidence>
<keyword evidence="7 10" id="KW-0472">Membrane</keyword>
<proteinExistence type="inferred from homology"/>
<sequence>MVRLVHFTNGEWLVAGDENGEEENVAENGRGRQGIGTLLAAPLAYLIEYIANKLGKVLHAVFVGAAVCLIGVAATYLRFFPCIKKNYDHGVVMFLATFSLIMVSSFREESVLKIAKDQFFTFSVGCAICFFIILLVFPIWSGENLHNSIVQKLEGLTKSVEGCVNVYFNGSEMKDNKEKSNALYASWEPRNLRRCCRSPWKQYMKVGAVLREFGLTLIALHGCLQTEVQVSQSVSVMFIDPCIRLAGEITKALAELAKSIRDGRRCSPDSDQLHKAMEDVSTILKSLPRLFLGFNNNHAKRISRQTKHRRSRSAPEAEENNRRDLRPQTSKITVANLEFSEASHFASFASLLVEIGARLDNVIKEVQELGRIASYKKHDPERDEIV</sequence>
<keyword evidence="6" id="KW-0406">Ion transport</keyword>
<gene>
    <name evidence="11" type="ORF">V6N12_061984</name>
</gene>
<feature type="transmembrane region" description="Helical" evidence="10">
    <location>
        <begin position="119"/>
        <end position="140"/>
    </location>
</feature>
<feature type="transmembrane region" description="Helical" evidence="10">
    <location>
        <begin position="89"/>
        <end position="107"/>
    </location>
</feature>
<dbReference type="Pfam" id="PF11744">
    <property type="entry name" value="ALMT"/>
    <property type="match status" value="2"/>
</dbReference>
<evidence type="ECO:0000256" key="7">
    <source>
        <dbReference type="ARBA" id="ARBA00023136"/>
    </source>
</evidence>
<comment type="caution">
    <text evidence="11">The sequence shown here is derived from an EMBL/GenBank/DDBJ whole genome shotgun (WGS) entry which is preliminary data.</text>
</comment>
<feature type="transmembrane region" description="Helical" evidence="10">
    <location>
        <begin position="57"/>
        <end position="77"/>
    </location>
</feature>
<dbReference type="PANTHER" id="PTHR31086">
    <property type="entry name" value="ALUMINUM-ACTIVATED MALATE TRANSPORTER 10"/>
    <property type="match status" value="1"/>
</dbReference>
<keyword evidence="3" id="KW-0813">Transport</keyword>
<evidence type="ECO:0000256" key="6">
    <source>
        <dbReference type="ARBA" id="ARBA00023065"/>
    </source>
</evidence>
<evidence type="ECO:0000256" key="5">
    <source>
        <dbReference type="ARBA" id="ARBA00022989"/>
    </source>
</evidence>
<evidence type="ECO:0000313" key="11">
    <source>
        <dbReference type="EMBL" id="KAK8549086.1"/>
    </source>
</evidence>
<keyword evidence="8" id="KW-0407">Ion channel</keyword>
<reference evidence="11 12" key="1">
    <citation type="journal article" date="2024" name="G3 (Bethesda)">
        <title>Genome assembly of Hibiscus sabdariffa L. provides insights into metabolisms of medicinal natural products.</title>
        <authorList>
            <person name="Kim T."/>
        </authorList>
    </citation>
    <scope>NUCLEOTIDE SEQUENCE [LARGE SCALE GENOMIC DNA]</scope>
    <source>
        <strain evidence="11">TK-2024</strain>
        <tissue evidence="11">Old leaves</tissue>
    </source>
</reference>
<protein>
    <submittedName>
        <fullName evidence="11">Uncharacterized protein</fullName>
    </submittedName>
</protein>
<evidence type="ECO:0000313" key="12">
    <source>
        <dbReference type="Proteomes" id="UP001472677"/>
    </source>
</evidence>
<keyword evidence="5 10" id="KW-1133">Transmembrane helix</keyword>
<comment type="similarity">
    <text evidence="2">Belongs to the aromatic acid exporter (TC 2.A.85) family.</text>
</comment>
<accession>A0ABR2DYM6</accession>
<evidence type="ECO:0000256" key="4">
    <source>
        <dbReference type="ARBA" id="ARBA00022692"/>
    </source>
</evidence>
<evidence type="ECO:0000256" key="3">
    <source>
        <dbReference type="ARBA" id="ARBA00022448"/>
    </source>
</evidence>
<dbReference type="EMBL" id="JBBPBM010000021">
    <property type="protein sequence ID" value="KAK8549086.1"/>
    <property type="molecule type" value="Genomic_DNA"/>
</dbReference>
<evidence type="ECO:0000256" key="2">
    <source>
        <dbReference type="ARBA" id="ARBA00007079"/>
    </source>
</evidence>
<dbReference type="Proteomes" id="UP001472677">
    <property type="component" value="Unassembled WGS sequence"/>
</dbReference>
<evidence type="ECO:0000256" key="8">
    <source>
        <dbReference type="ARBA" id="ARBA00023303"/>
    </source>
</evidence>
<organism evidence="11 12">
    <name type="scientific">Hibiscus sabdariffa</name>
    <name type="common">roselle</name>
    <dbReference type="NCBI Taxonomy" id="183260"/>
    <lineage>
        <taxon>Eukaryota</taxon>
        <taxon>Viridiplantae</taxon>
        <taxon>Streptophyta</taxon>
        <taxon>Embryophyta</taxon>
        <taxon>Tracheophyta</taxon>
        <taxon>Spermatophyta</taxon>
        <taxon>Magnoliopsida</taxon>
        <taxon>eudicotyledons</taxon>
        <taxon>Gunneridae</taxon>
        <taxon>Pentapetalae</taxon>
        <taxon>rosids</taxon>
        <taxon>malvids</taxon>
        <taxon>Malvales</taxon>
        <taxon>Malvaceae</taxon>
        <taxon>Malvoideae</taxon>
        <taxon>Hibiscus</taxon>
    </lineage>
</organism>